<dbReference type="Gene3D" id="1.10.260.40">
    <property type="entry name" value="lambda repressor-like DNA-binding domains"/>
    <property type="match status" value="1"/>
</dbReference>
<dbReference type="PROSITE" id="PS50943">
    <property type="entry name" value="HTH_CROC1"/>
    <property type="match status" value="1"/>
</dbReference>
<dbReference type="SUPFAM" id="SSF47413">
    <property type="entry name" value="lambda repressor-like DNA-binding domains"/>
    <property type="match status" value="1"/>
</dbReference>
<proteinExistence type="predicted"/>
<dbReference type="InterPro" id="IPR010982">
    <property type="entry name" value="Lambda_DNA-bd_dom_sf"/>
</dbReference>
<dbReference type="Pfam" id="PF01381">
    <property type="entry name" value="HTH_3"/>
    <property type="match status" value="1"/>
</dbReference>
<gene>
    <name evidence="3" type="ORF">E4656_00935</name>
</gene>
<dbReference type="InterPro" id="IPR001387">
    <property type="entry name" value="Cro/C1-type_HTH"/>
</dbReference>
<dbReference type="AlphaFoldDB" id="A0A4Z0WI19"/>
<evidence type="ECO:0000259" key="2">
    <source>
        <dbReference type="PROSITE" id="PS50943"/>
    </source>
</evidence>
<protein>
    <submittedName>
        <fullName evidence="3">Transcriptional regulator</fullName>
    </submittedName>
</protein>
<evidence type="ECO:0000313" key="3">
    <source>
        <dbReference type="EMBL" id="TGG95023.1"/>
    </source>
</evidence>
<dbReference type="Proteomes" id="UP000297475">
    <property type="component" value="Unassembled WGS sequence"/>
</dbReference>
<keyword evidence="1" id="KW-0238">DNA-binding</keyword>
<reference evidence="3 4" key="1">
    <citation type="submission" date="2019-04" db="EMBL/GenBank/DDBJ databases">
        <title>Natronospirillum operosus gen. nov., sp. nov., a haloalkaliphilic satellite isolated from decaying biomass of laboratory culture of cyanobacterium Geitlerinema sp. and proposal of Natronospirillaceae fam. nov. and Saccharospirillaceae fam. nov.</title>
        <authorList>
            <person name="Kevbrin V."/>
            <person name="Boltyanskaya Y."/>
            <person name="Koziaeva V."/>
            <person name="Grouzdev D.S."/>
            <person name="Park M."/>
            <person name="Cho J."/>
        </authorList>
    </citation>
    <scope>NUCLEOTIDE SEQUENCE [LARGE SCALE GENOMIC DNA]</scope>
    <source>
        <strain evidence="3 4">G-116</strain>
    </source>
</reference>
<evidence type="ECO:0000256" key="1">
    <source>
        <dbReference type="ARBA" id="ARBA00023125"/>
    </source>
</evidence>
<organism evidence="3 4">
    <name type="scientific">Natronospirillum operosum</name>
    <dbReference type="NCBI Taxonomy" id="2759953"/>
    <lineage>
        <taxon>Bacteria</taxon>
        <taxon>Pseudomonadati</taxon>
        <taxon>Pseudomonadota</taxon>
        <taxon>Gammaproteobacteria</taxon>
        <taxon>Oceanospirillales</taxon>
        <taxon>Natronospirillaceae</taxon>
        <taxon>Natronospirillum</taxon>
    </lineage>
</organism>
<accession>A0A4Z0WI19</accession>
<evidence type="ECO:0000313" key="4">
    <source>
        <dbReference type="Proteomes" id="UP000297475"/>
    </source>
</evidence>
<dbReference type="EMBL" id="SRMF01000001">
    <property type="protein sequence ID" value="TGG95023.1"/>
    <property type="molecule type" value="Genomic_DNA"/>
</dbReference>
<dbReference type="PANTHER" id="PTHR46558">
    <property type="entry name" value="TRACRIPTIONAL REGULATORY PROTEIN-RELATED-RELATED"/>
    <property type="match status" value="1"/>
</dbReference>
<name>A0A4Z0WI19_9GAMM</name>
<feature type="domain" description="HTH cro/C1-type" evidence="2">
    <location>
        <begin position="5"/>
        <end position="59"/>
    </location>
</feature>
<dbReference type="GO" id="GO:0003677">
    <property type="term" value="F:DNA binding"/>
    <property type="evidence" value="ECO:0007669"/>
    <property type="project" value="UniProtKB-KW"/>
</dbReference>
<sequence length="66" mass="7519">MNNRIRVLRAEKGWSQAELAERVRVSRNSINAIENGRFDPSLPLAFRIADAFDLSVEEVFDKTDAL</sequence>
<comment type="caution">
    <text evidence="3">The sequence shown here is derived from an EMBL/GenBank/DDBJ whole genome shotgun (WGS) entry which is preliminary data.</text>
</comment>
<keyword evidence="4" id="KW-1185">Reference proteome</keyword>
<dbReference type="OrthoDB" id="9808239at2"/>
<dbReference type="RefSeq" id="WP_135480343.1">
    <property type="nucleotide sequence ID" value="NZ_SRMF01000001.1"/>
</dbReference>
<dbReference type="CDD" id="cd00093">
    <property type="entry name" value="HTH_XRE"/>
    <property type="match status" value="1"/>
</dbReference>
<dbReference type="PANTHER" id="PTHR46558:SF4">
    <property type="entry name" value="DNA-BIDING PHAGE PROTEIN"/>
    <property type="match status" value="1"/>
</dbReference>
<dbReference type="SMART" id="SM00530">
    <property type="entry name" value="HTH_XRE"/>
    <property type="match status" value="1"/>
</dbReference>